<dbReference type="AlphaFoldDB" id="A0A382S843"/>
<dbReference type="CDD" id="cd01127">
    <property type="entry name" value="TrwB_TraG_TraD_VirD4"/>
    <property type="match status" value="1"/>
</dbReference>
<protein>
    <recommendedName>
        <fullName evidence="1">Helicase HerA central domain-containing protein</fullName>
    </recommendedName>
</protein>
<feature type="non-terminal residue" evidence="2">
    <location>
        <position position="130"/>
    </location>
</feature>
<name>A0A382S843_9ZZZZ</name>
<dbReference type="Gene3D" id="3.40.50.300">
    <property type="entry name" value="P-loop containing nucleotide triphosphate hydrolases"/>
    <property type="match status" value="1"/>
</dbReference>
<dbReference type="Pfam" id="PF01935">
    <property type="entry name" value="DUF87"/>
    <property type="match status" value="1"/>
</dbReference>
<evidence type="ECO:0000313" key="2">
    <source>
        <dbReference type="EMBL" id="SVD06086.1"/>
    </source>
</evidence>
<dbReference type="EMBL" id="UINC01127154">
    <property type="protein sequence ID" value="SVD06086.1"/>
    <property type="molecule type" value="Genomic_DNA"/>
</dbReference>
<dbReference type="PANTHER" id="PTHR30121:SF6">
    <property type="entry name" value="SLR6007 PROTEIN"/>
    <property type="match status" value="1"/>
</dbReference>
<dbReference type="SUPFAM" id="SSF52540">
    <property type="entry name" value="P-loop containing nucleoside triphosphate hydrolases"/>
    <property type="match status" value="1"/>
</dbReference>
<dbReference type="InterPro" id="IPR027417">
    <property type="entry name" value="P-loop_NTPase"/>
</dbReference>
<dbReference type="PANTHER" id="PTHR30121">
    <property type="entry name" value="UNCHARACTERIZED PROTEIN YJGR-RELATED"/>
    <property type="match status" value="1"/>
</dbReference>
<sequence length="130" mass="14056">MDKIQLGSTPDGPLALKLETLQRHFACFGSSGSGKTVACKVLIEELAMRGIPIIAFDPQGDIASLALTEEADIVEKYGTDPGIRDKFSNNVEVLVWTPGSSKGLPICINPLQFDGVNEMQSEDRTRYLSA</sequence>
<dbReference type="InterPro" id="IPR051162">
    <property type="entry name" value="T4SS_component"/>
</dbReference>
<feature type="domain" description="Helicase HerA central" evidence="1">
    <location>
        <begin position="11"/>
        <end position="113"/>
    </location>
</feature>
<accession>A0A382S843</accession>
<dbReference type="InterPro" id="IPR002789">
    <property type="entry name" value="HerA_central"/>
</dbReference>
<proteinExistence type="predicted"/>
<reference evidence="2" key="1">
    <citation type="submission" date="2018-05" db="EMBL/GenBank/DDBJ databases">
        <authorList>
            <person name="Lanie J.A."/>
            <person name="Ng W.-L."/>
            <person name="Kazmierczak K.M."/>
            <person name="Andrzejewski T.M."/>
            <person name="Davidsen T.M."/>
            <person name="Wayne K.J."/>
            <person name="Tettelin H."/>
            <person name="Glass J.I."/>
            <person name="Rusch D."/>
            <person name="Podicherti R."/>
            <person name="Tsui H.-C.T."/>
            <person name="Winkler M.E."/>
        </authorList>
    </citation>
    <scope>NUCLEOTIDE SEQUENCE</scope>
</reference>
<evidence type="ECO:0000259" key="1">
    <source>
        <dbReference type="Pfam" id="PF01935"/>
    </source>
</evidence>
<gene>
    <name evidence="2" type="ORF">METZ01_LOCUS358940</name>
</gene>
<organism evidence="2">
    <name type="scientific">marine metagenome</name>
    <dbReference type="NCBI Taxonomy" id="408172"/>
    <lineage>
        <taxon>unclassified sequences</taxon>
        <taxon>metagenomes</taxon>
        <taxon>ecological metagenomes</taxon>
    </lineage>
</organism>